<keyword evidence="4 6" id="KW-0238">DNA-binding</keyword>
<evidence type="ECO:0000259" key="8">
    <source>
        <dbReference type="Pfam" id="PF20772"/>
    </source>
</evidence>
<evidence type="ECO:0000256" key="4">
    <source>
        <dbReference type="ARBA" id="ARBA00023125"/>
    </source>
</evidence>
<keyword evidence="3 6" id="KW-0805">Transcription regulation</keyword>
<dbReference type="Gene3D" id="3.30.70.980">
    <property type="match status" value="2"/>
</dbReference>
<dbReference type="Gene3D" id="1.10.10.200">
    <property type="match status" value="1"/>
</dbReference>
<dbReference type="NCBIfam" id="NF001030">
    <property type="entry name" value="PRK00110.1"/>
    <property type="match status" value="1"/>
</dbReference>
<gene>
    <name evidence="9" type="ORF">A2975_02000</name>
</gene>
<feature type="domain" description="TACO1/YebC-like second and third" evidence="7">
    <location>
        <begin position="81"/>
        <end position="235"/>
    </location>
</feature>
<dbReference type="HAMAP" id="MF_00693">
    <property type="entry name" value="Transcrip_reg_TACO1"/>
    <property type="match status" value="1"/>
</dbReference>
<dbReference type="InterPro" id="IPR048300">
    <property type="entry name" value="TACO1_YebC-like_2nd/3rd_dom"/>
</dbReference>
<dbReference type="NCBIfam" id="NF009044">
    <property type="entry name" value="PRK12378.1"/>
    <property type="match status" value="1"/>
</dbReference>
<dbReference type="GO" id="GO:0003677">
    <property type="term" value="F:DNA binding"/>
    <property type="evidence" value="ECO:0007669"/>
    <property type="project" value="UniProtKB-UniRule"/>
</dbReference>
<dbReference type="SUPFAM" id="SSF75625">
    <property type="entry name" value="YebC-like"/>
    <property type="match status" value="1"/>
</dbReference>
<evidence type="ECO:0000256" key="5">
    <source>
        <dbReference type="ARBA" id="ARBA00023163"/>
    </source>
</evidence>
<dbReference type="Pfam" id="PF20772">
    <property type="entry name" value="TACO1_YebC_N"/>
    <property type="match status" value="1"/>
</dbReference>
<dbReference type="EMBL" id="MGHL01000004">
    <property type="protein sequence ID" value="OGM70531.1"/>
    <property type="molecule type" value="Genomic_DNA"/>
</dbReference>
<dbReference type="PANTHER" id="PTHR12532:SF6">
    <property type="entry name" value="TRANSCRIPTIONAL REGULATORY PROTEIN YEBC-RELATED"/>
    <property type="match status" value="1"/>
</dbReference>
<dbReference type="InterPro" id="IPR026564">
    <property type="entry name" value="Transcrip_reg_TACO1-like_dom3"/>
</dbReference>
<keyword evidence="5 6" id="KW-0804">Transcription</keyword>
<dbReference type="NCBIfam" id="TIGR01033">
    <property type="entry name" value="YebC/PmpR family DNA-binding transcriptional regulator"/>
    <property type="match status" value="1"/>
</dbReference>
<dbReference type="STRING" id="1802525.A2975_02000"/>
<dbReference type="GO" id="GO:0005829">
    <property type="term" value="C:cytosol"/>
    <property type="evidence" value="ECO:0007669"/>
    <property type="project" value="TreeGrafter"/>
</dbReference>
<organism evidence="9 10">
    <name type="scientific">Candidatus Woesebacteria bacterium RIFCSPLOWO2_01_FULL_44_14</name>
    <dbReference type="NCBI Taxonomy" id="1802525"/>
    <lineage>
        <taxon>Bacteria</taxon>
        <taxon>Candidatus Woeseibacteriota</taxon>
    </lineage>
</organism>
<feature type="domain" description="TACO1/YebC-like N-terminal" evidence="8">
    <location>
        <begin position="5"/>
        <end position="76"/>
    </location>
</feature>
<evidence type="ECO:0000313" key="9">
    <source>
        <dbReference type="EMBL" id="OGM70531.1"/>
    </source>
</evidence>
<keyword evidence="2 6" id="KW-0963">Cytoplasm</keyword>
<name>A0A1F8C2H6_9BACT</name>
<evidence type="ECO:0000256" key="2">
    <source>
        <dbReference type="ARBA" id="ARBA00022490"/>
    </source>
</evidence>
<dbReference type="InterPro" id="IPR017856">
    <property type="entry name" value="Integrase-like_N"/>
</dbReference>
<sequence length="239" mass="25981">MSGHSKWSTIKHKKAVTDAARGRLFSRLVKAIAIAVKTGGGADPDANPKLRVAMEAAKAANMPKVNIDRVITKASSEGENFEEVTYEGFGPGGFGVIVEAATDNRNRTGQEIKSIFEKRGGQLAGPGAVSYNFEPKGYLSIKRNENLDEQMLALIDLGVEDMEESEDGIDAYVSSSELFEVKNKVEAAGFNVNSAELIQKPKTFHKLEGERGAKAIEFLEALDELDDVQKVFENLDVNT</sequence>
<comment type="caution">
    <text evidence="9">The sequence shown here is derived from an EMBL/GenBank/DDBJ whole genome shotgun (WGS) entry which is preliminary data.</text>
</comment>
<proteinExistence type="inferred from homology"/>
<evidence type="ECO:0000256" key="3">
    <source>
        <dbReference type="ARBA" id="ARBA00023015"/>
    </source>
</evidence>
<dbReference type="PANTHER" id="PTHR12532">
    <property type="entry name" value="TRANSLATIONAL ACTIVATOR OF CYTOCHROME C OXIDASE 1"/>
    <property type="match status" value="1"/>
</dbReference>
<evidence type="ECO:0000256" key="1">
    <source>
        <dbReference type="ARBA" id="ARBA00008724"/>
    </source>
</evidence>
<dbReference type="Proteomes" id="UP000178429">
    <property type="component" value="Unassembled WGS sequence"/>
</dbReference>
<comment type="similarity">
    <text evidence="1 6">Belongs to the TACO1 family.</text>
</comment>
<accession>A0A1F8C2H6</accession>
<protein>
    <recommendedName>
        <fullName evidence="6">Probable transcriptional regulatory protein A2975_02000</fullName>
    </recommendedName>
</protein>
<dbReference type="GO" id="GO:0006355">
    <property type="term" value="P:regulation of DNA-templated transcription"/>
    <property type="evidence" value="ECO:0007669"/>
    <property type="project" value="UniProtKB-UniRule"/>
</dbReference>
<dbReference type="InterPro" id="IPR049083">
    <property type="entry name" value="TACO1_YebC_N"/>
</dbReference>
<dbReference type="InterPro" id="IPR002876">
    <property type="entry name" value="Transcrip_reg_TACO1-like"/>
</dbReference>
<evidence type="ECO:0000259" key="7">
    <source>
        <dbReference type="Pfam" id="PF01709"/>
    </source>
</evidence>
<comment type="subcellular location">
    <subcellularLocation>
        <location evidence="6">Cytoplasm</location>
    </subcellularLocation>
</comment>
<evidence type="ECO:0000256" key="6">
    <source>
        <dbReference type="HAMAP-Rule" id="MF_00693"/>
    </source>
</evidence>
<dbReference type="InterPro" id="IPR029072">
    <property type="entry name" value="YebC-like"/>
</dbReference>
<dbReference type="Pfam" id="PF01709">
    <property type="entry name" value="Transcrip_reg"/>
    <property type="match status" value="1"/>
</dbReference>
<evidence type="ECO:0000313" key="10">
    <source>
        <dbReference type="Proteomes" id="UP000178429"/>
    </source>
</evidence>
<dbReference type="AlphaFoldDB" id="A0A1F8C2H6"/>
<dbReference type="FunFam" id="1.10.10.200:FF:000002">
    <property type="entry name" value="Probable transcriptional regulatory protein CLM62_37755"/>
    <property type="match status" value="1"/>
</dbReference>
<reference evidence="9 10" key="1">
    <citation type="journal article" date="2016" name="Nat. Commun.">
        <title>Thousands of microbial genomes shed light on interconnected biogeochemical processes in an aquifer system.</title>
        <authorList>
            <person name="Anantharaman K."/>
            <person name="Brown C.T."/>
            <person name="Hug L.A."/>
            <person name="Sharon I."/>
            <person name="Castelle C.J."/>
            <person name="Probst A.J."/>
            <person name="Thomas B.C."/>
            <person name="Singh A."/>
            <person name="Wilkins M.J."/>
            <person name="Karaoz U."/>
            <person name="Brodie E.L."/>
            <person name="Williams K.H."/>
            <person name="Hubbard S.S."/>
            <person name="Banfield J.F."/>
        </authorList>
    </citation>
    <scope>NUCLEOTIDE SEQUENCE [LARGE SCALE GENOMIC DNA]</scope>
</reference>